<organism evidence="2 3">
    <name type="scientific">Acaulospora morrowiae</name>
    <dbReference type="NCBI Taxonomy" id="94023"/>
    <lineage>
        <taxon>Eukaryota</taxon>
        <taxon>Fungi</taxon>
        <taxon>Fungi incertae sedis</taxon>
        <taxon>Mucoromycota</taxon>
        <taxon>Glomeromycotina</taxon>
        <taxon>Glomeromycetes</taxon>
        <taxon>Diversisporales</taxon>
        <taxon>Acaulosporaceae</taxon>
        <taxon>Acaulospora</taxon>
    </lineage>
</organism>
<protein>
    <submittedName>
        <fullName evidence="2">4077_t:CDS:1</fullName>
    </submittedName>
</protein>
<dbReference type="EMBL" id="CAJVPV010010728">
    <property type="protein sequence ID" value="CAG8654340.1"/>
    <property type="molecule type" value="Genomic_DNA"/>
</dbReference>
<dbReference type="AlphaFoldDB" id="A0A9N9DVN7"/>
<accession>A0A9N9DVN7</accession>
<proteinExistence type="predicted"/>
<evidence type="ECO:0000256" key="1">
    <source>
        <dbReference type="SAM" id="MobiDB-lite"/>
    </source>
</evidence>
<feature type="region of interest" description="Disordered" evidence="1">
    <location>
        <begin position="296"/>
        <end position="323"/>
    </location>
</feature>
<evidence type="ECO:0000313" key="2">
    <source>
        <dbReference type="EMBL" id="CAG8654340.1"/>
    </source>
</evidence>
<evidence type="ECO:0000313" key="3">
    <source>
        <dbReference type="Proteomes" id="UP000789342"/>
    </source>
</evidence>
<feature type="non-terminal residue" evidence="2">
    <location>
        <position position="1"/>
    </location>
</feature>
<reference evidence="2" key="1">
    <citation type="submission" date="2021-06" db="EMBL/GenBank/DDBJ databases">
        <authorList>
            <person name="Kallberg Y."/>
            <person name="Tangrot J."/>
            <person name="Rosling A."/>
        </authorList>
    </citation>
    <scope>NUCLEOTIDE SEQUENCE</scope>
    <source>
        <strain evidence="2">CL551</strain>
    </source>
</reference>
<comment type="caution">
    <text evidence="2">The sequence shown here is derived from an EMBL/GenBank/DDBJ whole genome shotgun (WGS) entry which is preliminary data.</text>
</comment>
<gene>
    <name evidence="2" type="ORF">AMORRO_LOCUS10116</name>
</gene>
<feature type="compositionally biased region" description="Basic and acidic residues" evidence="1">
    <location>
        <begin position="296"/>
        <end position="314"/>
    </location>
</feature>
<sequence length="530" mass="59338">MECQTLPSYMEIDHKSRKCDKCNKSLGVYGCERCYVKKFERSFQNYIGFKNSIDEFTGNNQANTISMCRKTGWVPCNEVINVKCLPRGTFGIVFTMSRSYKDFGNINLKLVDEIEDRLANFKVIGFCVIEPPNAKECMMIMQIGDNGTRKQVLTGPNLDNGLIPSQKITKGLGRIGGIQSIGNCGIIILREKTFSHISNFGLSRSVEQVPTFKPESDLRDALTLLPSEILSVLMTNKHSPKSIMNEKITGTQSHNDTPYKSTLQNNTQLSKRCWNKNPINQLILYRWNSTCQSKDIGKDHSKNSPESIENDKNSKCSQESHANQTLSIDNSSNLMSVNLLLSSQPVTDVNCNSQGEASLESNVEKVIIDPSSNEVNDGDSNEAKILKVDSYTSNLNLKSAIDSKKIKTIRFQPNKSTHIQSPHLKSSKNLRETKIPKFNIQKTNVIQPLRPNLITVSNSNKSKIPKFPPTSRLAHPKSAIDSTKSKIPQFGSNIQAKVQLSRSMTIPRIDSKKTKIPKFRLNTQPSYPIA</sequence>
<name>A0A9N9DVN7_9GLOM</name>
<dbReference type="Proteomes" id="UP000789342">
    <property type="component" value="Unassembled WGS sequence"/>
</dbReference>
<keyword evidence="3" id="KW-1185">Reference proteome</keyword>